<dbReference type="Pfam" id="PF07676">
    <property type="entry name" value="PD40"/>
    <property type="match status" value="3"/>
</dbReference>
<evidence type="ECO:0000256" key="2">
    <source>
        <dbReference type="ARBA" id="ARBA00022670"/>
    </source>
</evidence>
<evidence type="ECO:0000313" key="7">
    <source>
        <dbReference type="Proteomes" id="UP001164718"/>
    </source>
</evidence>
<name>A0A9E8LSC0_9BACI</name>
<dbReference type="Gene3D" id="2.120.10.30">
    <property type="entry name" value="TolB, C-terminal domain"/>
    <property type="match status" value="3"/>
</dbReference>
<dbReference type="GO" id="GO:0006508">
    <property type="term" value="P:proteolysis"/>
    <property type="evidence" value="ECO:0007669"/>
    <property type="project" value="UniProtKB-KW"/>
</dbReference>
<dbReference type="PANTHER" id="PTHR42776:SF27">
    <property type="entry name" value="DIPEPTIDYL PEPTIDASE FAMILY MEMBER 6"/>
    <property type="match status" value="1"/>
</dbReference>
<evidence type="ECO:0000256" key="3">
    <source>
        <dbReference type="ARBA" id="ARBA00022801"/>
    </source>
</evidence>
<keyword evidence="4" id="KW-0720">Serine protease</keyword>
<dbReference type="InterPro" id="IPR011659">
    <property type="entry name" value="WD40"/>
</dbReference>
<dbReference type="Pfam" id="PF00326">
    <property type="entry name" value="Peptidase_S9"/>
    <property type="match status" value="1"/>
</dbReference>
<sequence>MANKRGIQSKDLYELKSASDPNLSPDGNFVAFVQTSMSEKKNDYVSNIFVFDLKANRLSQWTYGENRNFSPRWSPDGSRLAFVSNRSGKNEIYIIDAGGGEAEKITDVKKGASNPVWSPDGTKIAFSVSLKKGETLPPEEKEKDEKEKPVPLEVDRMKYKSDRAGFFDGKYQQIAIIDVETKRVEVLTEGETHHSLGGFSPDGTKIVFGANYGDDVDFSFTEDLYLLDLESKENQKITSGKGMFFHPSFSSNGKYIAFYGHEREYANATLPKIWLYDVVGQTVTCLSKGSELAVGDFAIGDFQQGVMTPAPKWSETDDGIYFTASENGNTNIYFTDLVGNVKQVTKLEAHVYGLSKSVRGKAIVTISWPDHPSDVYELDLQTGNFHSLTDINGKLLKSVQLVKPEPIEFQGAEGWSVHGWIMKPLQYKEGGKYPLILEVHGGPHAMYANSYFHEFQMLAASGYAVLYTNPRGSHGYGQTFVNAVRGDYGGNDYNDIMAAVDYALETFDFIDENRLGVTGGSYGGFMTNWIVGHTNRFKAAVTQRSISNWVSFYGVSDIGYYFNEWQHLVEMHDVDALWKISPLAYVDNVETPILILHSENDYRCPIEQAEQLFIALKHRRRKVKFVRFPKSNHELSRSGIPNLRIARLDYIKGWFDDYLK</sequence>
<dbReference type="EMBL" id="CP106878">
    <property type="protein sequence ID" value="WAA08697.1"/>
    <property type="molecule type" value="Genomic_DNA"/>
</dbReference>
<dbReference type="PANTHER" id="PTHR42776">
    <property type="entry name" value="SERINE PEPTIDASE S9 FAMILY MEMBER"/>
    <property type="match status" value="1"/>
</dbReference>
<gene>
    <name evidence="6" type="ORF">OE104_08575</name>
</gene>
<evidence type="ECO:0000259" key="5">
    <source>
        <dbReference type="Pfam" id="PF00326"/>
    </source>
</evidence>
<keyword evidence="3" id="KW-0378">Hydrolase</keyword>
<dbReference type="RefSeq" id="WP_275416479.1">
    <property type="nucleotide sequence ID" value="NZ_CP106878.1"/>
</dbReference>
<dbReference type="InterPro" id="IPR001375">
    <property type="entry name" value="Peptidase_S9_cat"/>
</dbReference>
<feature type="domain" description="Peptidase S9 prolyl oligopeptidase catalytic" evidence="5">
    <location>
        <begin position="450"/>
        <end position="660"/>
    </location>
</feature>
<dbReference type="Proteomes" id="UP001164718">
    <property type="component" value="Chromosome"/>
</dbReference>
<comment type="similarity">
    <text evidence="1">Belongs to the peptidase S9C family.</text>
</comment>
<organism evidence="6 7">
    <name type="scientific">Fervidibacillus albus</name>
    <dbReference type="NCBI Taxonomy" id="2980026"/>
    <lineage>
        <taxon>Bacteria</taxon>
        <taxon>Bacillati</taxon>
        <taxon>Bacillota</taxon>
        <taxon>Bacilli</taxon>
        <taxon>Bacillales</taxon>
        <taxon>Bacillaceae</taxon>
        <taxon>Fervidibacillus</taxon>
    </lineage>
</organism>
<accession>A0A9E8LSC0</accession>
<dbReference type="SUPFAM" id="SSF53474">
    <property type="entry name" value="alpha/beta-Hydrolases"/>
    <property type="match status" value="1"/>
</dbReference>
<reference evidence="6" key="1">
    <citation type="submission" date="2022-09" db="EMBL/GenBank/DDBJ databases">
        <title>Complete Genomes of Fervidibacillus albus and Fervidibacillus halotolerans isolated from tidal flat sediments.</title>
        <authorList>
            <person name="Kwon K.K."/>
            <person name="Yang S.-H."/>
            <person name="Park M.J."/>
            <person name="Oh H.-M."/>
        </authorList>
    </citation>
    <scope>NUCLEOTIDE SEQUENCE</scope>
    <source>
        <strain evidence="6">MEBiC13591</strain>
    </source>
</reference>
<proteinExistence type="inferred from homology"/>
<evidence type="ECO:0000313" key="6">
    <source>
        <dbReference type="EMBL" id="WAA08697.1"/>
    </source>
</evidence>
<dbReference type="KEGG" id="faf:OE104_08575"/>
<dbReference type="GO" id="GO:0004252">
    <property type="term" value="F:serine-type endopeptidase activity"/>
    <property type="evidence" value="ECO:0007669"/>
    <property type="project" value="TreeGrafter"/>
</dbReference>
<dbReference type="FunFam" id="3.40.50.1820:FF:000028">
    <property type="entry name" value="S9 family peptidase"/>
    <property type="match status" value="1"/>
</dbReference>
<dbReference type="SUPFAM" id="SSF82171">
    <property type="entry name" value="DPP6 N-terminal domain-like"/>
    <property type="match status" value="1"/>
</dbReference>
<dbReference type="Gene3D" id="3.40.50.1820">
    <property type="entry name" value="alpha/beta hydrolase"/>
    <property type="match status" value="1"/>
</dbReference>
<keyword evidence="7" id="KW-1185">Reference proteome</keyword>
<keyword evidence="2" id="KW-0645">Protease</keyword>
<dbReference type="InterPro" id="IPR011042">
    <property type="entry name" value="6-blade_b-propeller_TolB-like"/>
</dbReference>
<protein>
    <submittedName>
        <fullName evidence="6">S9 family peptidase</fullName>
    </submittedName>
</protein>
<evidence type="ECO:0000256" key="4">
    <source>
        <dbReference type="ARBA" id="ARBA00022825"/>
    </source>
</evidence>
<evidence type="ECO:0000256" key="1">
    <source>
        <dbReference type="ARBA" id="ARBA00010040"/>
    </source>
</evidence>
<dbReference type="InterPro" id="IPR029058">
    <property type="entry name" value="AB_hydrolase_fold"/>
</dbReference>
<dbReference type="AlphaFoldDB" id="A0A9E8LSC0"/>